<dbReference type="GO" id="GO:0016491">
    <property type="term" value="F:oxidoreductase activity"/>
    <property type="evidence" value="ECO:0007669"/>
    <property type="project" value="UniProtKB-KW"/>
</dbReference>
<evidence type="ECO:0000256" key="2">
    <source>
        <dbReference type="ARBA" id="ARBA00023002"/>
    </source>
</evidence>
<dbReference type="Pfam" id="PF00106">
    <property type="entry name" value="adh_short"/>
    <property type="match status" value="1"/>
</dbReference>
<accession>A0AAU6Q459</accession>
<keyword evidence="2 4" id="KW-0560">Oxidoreductase</keyword>
<dbReference type="EMBL" id="CP149782">
    <property type="protein sequence ID" value="WYF45131.1"/>
    <property type="molecule type" value="Genomic_DNA"/>
</dbReference>
<dbReference type="SUPFAM" id="SSF51735">
    <property type="entry name" value="NAD(P)-binding Rossmann-fold domains"/>
    <property type="match status" value="1"/>
</dbReference>
<evidence type="ECO:0000256" key="1">
    <source>
        <dbReference type="ARBA" id="ARBA00006484"/>
    </source>
</evidence>
<dbReference type="PANTHER" id="PTHR42901:SF1">
    <property type="entry name" value="ALCOHOL DEHYDROGENASE"/>
    <property type="match status" value="1"/>
</dbReference>
<evidence type="ECO:0000256" key="3">
    <source>
        <dbReference type="RuleBase" id="RU000363"/>
    </source>
</evidence>
<dbReference type="InterPro" id="IPR036291">
    <property type="entry name" value="NAD(P)-bd_dom_sf"/>
</dbReference>
<dbReference type="PANTHER" id="PTHR42901">
    <property type="entry name" value="ALCOHOL DEHYDROGENASE"/>
    <property type="match status" value="1"/>
</dbReference>
<gene>
    <name evidence="4" type="ORF">WDJ50_03145</name>
</gene>
<protein>
    <submittedName>
        <fullName evidence="4">SDR family oxidoreductase</fullName>
        <ecNumber evidence="4">1.-.-.-</ecNumber>
    </submittedName>
</protein>
<dbReference type="RefSeq" id="WP_339096303.1">
    <property type="nucleotide sequence ID" value="NZ_CP149782.1"/>
</dbReference>
<comment type="similarity">
    <text evidence="1 3">Belongs to the short-chain dehydrogenases/reductases (SDR) family.</text>
</comment>
<dbReference type="CDD" id="cd05233">
    <property type="entry name" value="SDR_c"/>
    <property type="match status" value="1"/>
</dbReference>
<dbReference type="PRINTS" id="PR00081">
    <property type="entry name" value="GDHRDH"/>
</dbReference>
<organism evidence="4">
    <name type="scientific">Deinococcus sp. VB142</name>
    <dbReference type="NCBI Taxonomy" id="3112952"/>
    <lineage>
        <taxon>Bacteria</taxon>
        <taxon>Thermotogati</taxon>
        <taxon>Deinococcota</taxon>
        <taxon>Deinococci</taxon>
        <taxon>Deinococcales</taxon>
        <taxon>Deinococcaceae</taxon>
        <taxon>Deinococcus</taxon>
    </lineage>
</organism>
<dbReference type="PRINTS" id="PR00080">
    <property type="entry name" value="SDRFAMILY"/>
</dbReference>
<proteinExistence type="inferred from homology"/>
<reference evidence="4" key="1">
    <citation type="submission" date="2024-03" db="EMBL/GenBank/DDBJ databases">
        <title>Deinococcus weizhi sp. nov., isolated from human skin.</title>
        <authorList>
            <person name="Wei Z."/>
            <person name="Tian F."/>
            <person name="Yang C."/>
            <person name="Xin L.T."/>
            <person name="Wen Z.J."/>
            <person name="Lan K.C."/>
            <person name="Yu L."/>
            <person name="Zhe W."/>
            <person name="Dan F.D."/>
            <person name="Jun W."/>
            <person name="Rui Z."/>
            <person name="Yong X.J."/>
            <person name="Ting Y."/>
            <person name="Wei X."/>
            <person name="Xu Z.G."/>
            <person name="Xin Z."/>
            <person name="Dong F.G."/>
            <person name="Ni X.M."/>
            <person name="Zheng M.G."/>
            <person name="Chun Y."/>
            <person name="Qian W.X."/>
        </authorList>
    </citation>
    <scope>NUCLEOTIDE SEQUENCE</scope>
    <source>
        <strain evidence="4">VB142</strain>
    </source>
</reference>
<name>A0AAU6Q459_9DEIO</name>
<dbReference type="Gene3D" id="3.40.50.720">
    <property type="entry name" value="NAD(P)-binding Rossmann-like Domain"/>
    <property type="match status" value="1"/>
</dbReference>
<evidence type="ECO:0000313" key="4">
    <source>
        <dbReference type="EMBL" id="WYF45131.1"/>
    </source>
</evidence>
<dbReference type="AlphaFoldDB" id="A0AAU6Q459"/>
<dbReference type="InterPro" id="IPR002347">
    <property type="entry name" value="SDR_fam"/>
</dbReference>
<sequence length="235" mass="24701">MNRKDGGVLQGRVVAVTGASKGIGLGVVQKLTAEGATVIGGARDVSGVVCEGATFLPLDVTDAASVDAFAEQARRAGVDALVNNAGVGVFKPVQDITEADYRRVMDTNVLGTLLMTRALLPHFQALGRGQVVNVTSDVSARTFATGALYTASKYAQRAVTQALASEGHAYGLRVTEIRPGMVDTFFGDTQQGEEYKAEWLKPDDVAGAVLYALSAPAHVRIDEVLLHPVVQDVAF</sequence>
<dbReference type="EC" id="1.-.-.-" evidence="4"/>